<keyword evidence="3 6" id="KW-0812">Transmembrane</keyword>
<feature type="transmembrane region" description="Helical" evidence="6">
    <location>
        <begin position="12"/>
        <end position="31"/>
    </location>
</feature>
<dbReference type="Proteomes" id="UP000095300">
    <property type="component" value="Unassembled WGS sequence"/>
</dbReference>
<evidence type="ECO:0000256" key="3">
    <source>
        <dbReference type="ARBA" id="ARBA00022692"/>
    </source>
</evidence>
<reference evidence="7" key="1">
    <citation type="submission" date="2020-05" db="UniProtKB">
        <authorList>
            <consortium name="EnsemblMetazoa"/>
        </authorList>
    </citation>
    <scope>IDENTIFICATION</scope>
    <source>
        <strain evidence="7">USDA</strain>
    </source>
</reference>
<dbReference type="AlphaFoldDB" id="A0A2Y9D463"/>
<dbReference type="GO" id="GO:0005886">
    <property type="term" value="C:plasma membrane"/>
    <property type="evidence" value="ECO:0007669"/>
    <property type="project" value="UniProtKB-SubCell"/>
</dbReference>
<feature type="transmembrane region" description="Helical" evidence="6">
    <location>
        <begin position="150"/>
        <end position="169"/>
    </location>
</feature>
<dbReference type="GO" id="GO:0050909">
    <property type="term" value="P:sensory perception of taste"/>
    <property type="evidence" value="ECO:0007669"/>
    <property type="project" value="InterPro"/>
</dbReference>
<sequence>MTSKTSDFLDQILWKIMYYYALVLGLAPAPFNFKSRKFHHSRVYLCYSALIQIACLLITPLTIPQFANRQTHQTYYMSANFILEWSYNVGKVARVLTNLALSLGIWLYRNKVIELYSKYWELEVKYKQFYQLYEIKKVSENEFNYIRRHMFYKMFTSHVSAFSIINTFIQMQSKPSLMYCLMMFTNLLQGFYLIAISIQFFMILSRLYLHLAYINKSLEGMKSTVDSSGTCSCLRYRILWQMHYDYYHLSRRILKMAQHVILFVLIKIFSSNINMLFHAVQFSNGTIESDGKSDASGILTIITFYWDTILTMKVIDNLLTTCNKTSQTLAIHTQEKAMVSCNGAKLSKVISQFHQYLSCHQLNFYIFGLFPLNNATCLQYFLSVLVHLTVLMQFDLKSKQ</sequence>
<comment type="subcellular location">
    <subcellularLocation>
        <location evidence="1 6">Cell membrane</location>
        <topology evidence="1 6">Multi-pass membrane protein</topology>
    </subcellularLocation>
</comment>
<proteinExistence type="inferred from homology"/>
<dbReference type="VEuPathDB" id="VectorBase:SCAU002992"/>
<keyword evidence="8" id="KW-1185">Reference proteome</keyword>
<comment type="similarity">
    <text evidence="6">Belongs to the insect chemoreceptor superfamily. Gustatory receptor (GR) family.</text>
</comment>
<evidence type="ECO:0000256" key="5">
    <source>
        <dbReference type="ARBA" id="ARBA00023136"/>
    </source>
</evidence>
<evidence type="ECO:0000256" key="6">
    <source>
        <dbReference type="RuleBase" id="RU363108"/>
    </source>
</evidence>
<evidence type="ECO:0000256" key="1">
    <source>
        <dbReference type="ARBA" id="ARBA00004651"/>
    </source>
</evidence>
<evidence type="ECO:0000313" key="8">
    <source>
        <dbReference type="Proteomes" id="UP000095300"/>
    </source>
</evidence>
<feature type="transmembrane region" description="Helical" evidence="6">
    <location>
        <begin position="260"/>
        <end position="280"/>
    </location>
</feature>
<accession>A0A2Y9D463</accession>
<name>A0A2Y9D463_STOCA</name>
<organism evidence="7 8">
    <name type="scientific">Stomoxys calcitrans</name>
    <name type="common">Stable fly</name>
    <name type="synonym">Conops calcitrans</name>
    <dbReference type="NCBI Taxonomy" id="35570"/>
    <lineage>
        <taxon>Eukaryota</taxon>
        <taxon>Metazoa</taxon>
        <taxon>Ecdysozoa</taxon>
        <taxon>Arthropoda</taxon>
        <taxon>Hexapoda</taxon>
        <taxon>Insecta</taxon>
        <taxon>Pterygota</taxon>
        <taxon>Neoptera</taxon>
        <taxon>Endopterygota</taxon>
        <taxon>Diptera</taxon>
        <taxon>Brachycera</taxon>
        <taxon>Muscomorpha</taxon>
        <taxon>Muscoidea</taxon>
        <taxon>Muscidae</taxon>
        <taxon>Stomoxys</taxon>
    </lineage>
</organism>
<dbReference type="EnsemblMetazoa" id="SCAU002992-RD">
    <property type="protein sequence ID" value="SCAU002992-PD"/>
    <property type="gene ID" value="SCAU002992"/>
</dbReference>
<protein>
    <recommendedName>
        <fullName evidence="6">Gustatory receptor</fullName>
    </recommendedName>
</protein>
<dbReference type="GO" id="GO:0007165">
    <property type="term" value="P:signal transduction"/>
    <property type="evidence" value="ECO:0007669"/>
    <property type="project" value="UniProtKB-KW"/>
</dbReference>
<dbReference type="Pfam" id="PF08395">
    <property type="entry name" value="7tm_7"/>
    <property type="match status" value="1"/>
</dbReference>
<keyword evidence="6" id="KW-0675">Receptor</keyword>
<keyword evidence="2 6" id="KW-1003">Cell membrane</keyword>
<keyword evidence="4 6" id="KW-1133">Transmembrane helix</keyword>
<dbReference type="InterPro" id="IPR013604">
    <property type="entry name" value="7TM_chemorcpt"/>
</dbReference>
<feature type="transmembrane region" description="Helical" evidence="6">
    <location>
        <begin position="43"/>
        <end position="67"/>
    </location>
</feature>
<evidence type="ECO:0000256" key="4">
    <source>
        <dbReference type="ARBA" id="ARBA00022989"/>
    </source>
</evidence>
<feature type="transmembrane region" description="Helical" evidence="6">
    <location>
        <begin position="189"/>
        <end position="209"/>
    </location>
</feature>
<keyword evidence="6" id="KW-0807">Transducer</keyword>
<evidence type="ECO:0000313" key="7">
    <source>
        <dbReference type="EnsemblMetazoa" id="SCAU002992-PD"/>
    </source>
</evidence>
<keyword evidence="5 6" id="KW-0472">Membrane</keyword>
<evidence type="ECO:0000256" key="2">
    <source>
        <dbReference type="ARBA" id="ARBA00022475"/>
    </source>
</evidence>
<comment type="function">
    <text evidence="6">Gustatory receptor which mediates acceptance or avoidance behavior, depending on its substrates.</text>
</comment>
<comment type="caution">
    <text evidence="6">Lacks conserved residue(s) required for the propagation of feature annotation.</text>
</comment>